<dbReference type="PANTHER" id="PTHR11802">
    <property type="entry name" value="SERINE PROTEASE FAMILY S10 SERINE CARBOXYPEPTIDASE"/>
    <property type="match status" value="1"/>
</dbReference>
<comment type="similarity">
    <text evidence="1">Belongs to the peptidase S10 family.</text>
</comment>
<dbReference type="GO" id="GO:0006508">
    <property type="term" value="P:proteolysis"/>
    <property type="evidence" value="ECO:0007669"/>
    <property type="project" value="InterPro"/>
</dbReference>
<protein>
    <submittedName>
        <fullName evidence="2">Uncharacterized protein</fullName>
    </submittedName>
</protein>
<name>J3N881_ORYBR</name>
<proteinExistence type="inferred from homology"/>
<dbReference type="PANTHER" id="PTHR11802:SF204">
    <property type="entry name" value="OS11G0460800 PROTEIN"/>
    <property type="match status" value="1"/>
</dbReference>
<sequence>MVWFADSRAMKSLEAHRLLQSDGHRFKAKHVKDMDSSINKEKDVMRLAYARQVADCTYRRKHLRSRYIEVCIGSNDSREKTLFNLKGYIAGNPFTDLQFDGDGKIRFYHGMGLISDEIFENAKETCRGKYITPSNARCSQLVDAINDCVKDINEAHILEPSCGEIGSPRIQTRAARLRTVLQKTATDDDLNGFQCRIASYMVYNIWANHPTVRESLGVHKVLYYIGHVRPSQLS</sequence>
<dbReference type="HOGENOM" id="CLU_1186579_0_0_1"/>
<dbReference type="Gene3D" id="3.40.50.1820">
    <property type="entry name" value="alpha/beta hydrolase"/>
    <property type="match status" value="1"/>
</dbReference>
<dbReference type="InterPro" id="IPR029058">
    <property type="entry name" value="AB_hydrolase_fold"/>
</dbReference>
<dbReference type="EnsemblPlants" id="OB11G20170.1">
    <property type="protein sequence ID" value="OB11G20170.1"/>
    <property type="gene ID" value="OB11G20170"/>
</dbReference>
<dbReference type="InterPro" id="IPR001563">
    <property type="entry name" value="Peptidase_S10"/>
</dbReference>
<evidence type="ECO:0000256" key="1">
    <source>
        <dbReference type="ARBA" id="ARBA00009431"/>
    </source>
</evidence>
<dbReference type="AlphaFoldDB" id="J3N881"/>
<dbReference type="SUPFAM" id="SSF53474">
    <property type="entry name" value="alpha/beta-Hydrolases"/>
    <property type="match status" value="1"/>
</dbReference>
<reference evidence="2" key="2">
    <citation type="submission" date="2013-04" db="UniProtKB">
        <authorList>
            <consortium name="EnsemblPlants"/>
        </authorList>
    </citation>
    <scope>IDENTIFICATION</scope>
</reference>
<evidence type="ECO:0000313" key="2">
    <source>
        <dbReference type="EnsemblPlants" id="OB11G20170.1"/>
    </source>
</evidence>
<keyword evidence="3" id="KW-1185">Reference proteome</keyword>
<dbReference type="Gramene" id="OB11G20170.1">
    <property type="protein sequence ID" value="OB11G20170.1"/>
    <property type="gene ID" value="OB11G20170"/>
</dbReference>
<dbReference type="eggNOG" id="KOG1282">
    <property type="taxonomic scope" value="Eukaryota"/>
</dbReference>
<evidence type="ECO:0000313" key="3">
    <source>
        <dbReference type="Proteomes" id="UP000006038"/>
    </source>
</evidence>
<dbReference type="Pfam" id="PF00450">
    <property type="entry name" value="Peptidase_S10"/>
    <property type="match status" value="1"/>
</dbReference>
<accession>J3N881</accession>
<dbReference type="GO" id="GO:0016747">
    <property type="term" value="F:acyltransferase activity, transferring groups other than amino-acyl groups"/>
    <property type="evidence" value="ECO:0007669"/>
    <property type="project" value="TreeGrafter"/>
</dbReference>
<reference evidence="2" key="1">
    <citation type="journal article" date="2013" name="Nat. Commun.">
        <title>Whole-genome sequencing of Oryza brachyantha reveals mechanisms underlying Oryza genome evolution.</title>
        <authorList>
            <person name="Chen J."/>
            <person name="Huang Q."/>
            <person name="Gao D."/>
            <person name="Wang J."/>
            <person name="Lang Y."/>
            <person name="Liu T."/>
            <person name="Li B."/>
            <person name="Bai Z."/>
            <person name="Luis Goicoechea J."/>
            <person name="Liang C."/>
            <person name="Chen C."/>
            <person name="Zhang W."/>
            <person name="Sun S."/>
            <person name="Liao Y."/>
            <person name="Zhang X."/>
            <person name="Yang L."/>
            <person name="Song C."/>
            <person name="Wang M."/>
            <person name="Shi J."/>
            <person name="Liu G."/>
            <person name="Liu J."/>
            <person name="Zhou H."/>
            <person name="Zhou W."/>
            <person name="Yu Q."/>
            <person name="An N."/>
            <person name="Chen Y."/>
            <person name="Cai Q."/>
            <person name="Wang B."/>
            <person name="Liu B."/>
            <person name="Min J."/>
            <person name="Huang Y."/>
            <person name="Wu H."/>
            <person name="Li Z."/>
            <person name="Zhang Y."/>
            <person name="Yin Y."/>
            <person name="Song W."/>
            <person name="Jiang J."/>
            <person name="Jackson S.A."/>
            <person name="Wing R.A."/>
            <person name="Wang J."/>
            <person name="Chen M."/>
        </authorList>
    </citation>
    <scope>NUCLEOTIDE SEQUENCE [LARGE SCALE GENOMIC DNA]</scope>
    <source>
        <strain evidence="2">cv. IRGC 101232</strain>
    </source>
</reference>
<dbReference type="STRING" id="4533.J3N881"/>
<dbReference type="Proteomes" id="UP000006038">
    <property type="component" value="Chromosome 11"/>
</dbReference>
<dbReference type="GO" id="GO:0004185">
    <property type="term" value="F:serine-type carboxypeptidase activity"/>
    <property type="evidence" value="ECO:0007669"/>
    <property type="project" value="InterPro"/>
</dbReference>
<dbReference type="GO" id="GO:0019748">
    <property type="term" value="P:secondary metabolic process"/>
    <property type="evidence" value="ECO:0007669"/>
    <property type="project" value="TreeGrafter"/>
</dbReference>
<organism evidence="2">
    <name type="scientific">Oryza brachyantha</name>
    <name type="common">malo sina</name>
    <dbReference type="NCBI Taxonomy" id="4533"/>
    <lineage>
        <taxon>Eukaryota</taxon>
        <taxon>Viridiplantae</taxon>
        <taxon>Streptophyta</taxon>
        <taxon>Embryophyta</taxon>
        <taxon>Tracheophyta</taxon>
        <taxon>Spermatophyta</taxon>
        <taxon>Magnoliopsida</taxon>
        <taxon>Liliopsida</taxon>
        <taxon>Poales</taxon>
        <taxon>Poaceae</taxon>
        <taxon>BOP clade</taxon>
        <taxon>Oryzoideae</taxon>
        <taxon>Oryzeae</taxon>
        <taxon>Oryzinae</taxon>
        <taxon>Oryza</taxon>
    </lineage>
</organism>